<proteinExistence type="predicted"/>
<organism evidence="1 2">
    <name type="scientific">Pedosphaera parvula (strain Ellin514)</name>
    <dbReference type="NCBI Taxonomy" id="320771"/>
    <lineage>
        <taxon>Bacteria</taxon>
        <taxon>Pseudomonadati</taxon>
        <taxon>Verrucomicrobiota</taxon>
        <taxon>Pedosphaerae</taxon>
        <taxon>Pedosphaerales</taxon>
        <taxon>Pedosphaeraceae</taxon>
        <taxon>Pedosphaera</taxon>
    </lineage>
</organism>
<gene>
    <name evidence="1" type="ORF">Cflav_PD1852</name>
</gene>
<reference evidence="1 2" key="1">
    <citation type="journal article" date="2011" name="J. Bacteriol.">
        <title>Genome sequence of 'Pedosphaera parvula' Ellin514, an aerobic Verrucomicrobial isolate from pasture soil.</title>
        <authorList>
            <person name="Kant R."/>
            <person name="van Passel M.W."/>
            <person name="Sangwan P."/>
            <person name="Palva A."/>
            <person name="Lucas S."/>
            <person name="Copeland A."/>
            <person name="Lapidus A."/>
            <person name="Glavina Del Rio T."/>
            <person name="Dalin E."/>
            <person name="Tice H."/>
            <person name="Bruce D."/>
            <person name="Goodwin L."/>
            <person name="Pitluck S."/>
            <person name="Chertkov O."/>
            <person name="Larimer F.W."/>
            <person name="Land M.L."/>
            <person name="Hauser L."/>
            <person name="Brettin T.S."/>
            <person name="Detter J.C."/>
            <person name="Han S."/>
            <person name="de Vos W.M."/>
            <person name="Janssen P.H."/>
            <person name="Smidt H."/>
        </authorList>
    </citation>
    <scope>NUCLEOTIDE SEQUENCE [LARGE SCALE GENOMIC DNA]</scope>
    <source>
        <strain evidence="1 2">Ellin514</strain>
    </source>
</reference>
<evidence type="ECO:0000313" key="1">
    <source>
        <dbReference type="EMBL" id="EEF58756.1"/>
    </source>
</evidence>
<comment type="caution">
    <text evidence="1">The sequence shown here is derived from an EMBL/GenBank/DDBJ whole genome shotgun (WGS) entry which is preliminary data.</text>
</comment>
<protein>
    <submittedName>
        <fullName evidence="1">Uncharacterized protein</fullName>
    </submittedName>
</protein>
<keyword evidence="2" id="KW-1185">Reference proteome</keyword>
<dbReference type="Proteomes" id="UP000003688">
    <property type="component" value="Unassembled WGS sequence"/>
</dbReference>
<name>B9XN94_PEDPL</name>
<evidence type="ECO:0000313" key="2">
    <source>
        <dbReference type="Proteomes" id="UP000003688"/>
    </source>
</evidence>
<accession>B9XN94</accession>
<sequence>MAGACLVRAGEQKNRPALQALIFLWTFSQAYGQKAFSLGWFGAARWA</sequence>
<dbReference type="AlphaFoldDB" id="B9XN94"/>
<dbReference type="EMBL" id="ABOX02000038">
    <property type="protein sequence ID" value="EEF58756.1"/>
    <property type="molecule type" value="Genomic_DNA"/>
</dbReference>